<evidence type="ECO:0000256" key="3">
    <source>
        <dbReference type="ARBA" id="ARBA00022449"/>
    </source>
</evidence>
<feature type="transmembrane region" description="Helical" evidence="10">
    <location>
        <begin position="247"/>
        <end position="273"/>
    </location>
</feature>
<name>A0ABN1BUW3_9DEIO</name>
<keyword evidence="4" id="KW-1003">Cell membrane</keyword>
<feature type="transmembrane region" description="Helical" evidence="10">
    <location>
        <begin position="143"/>
        <end position="162"/>
    </location>
</feature>
<keyword evidence="8 10" id="KW-0472">Membrane</keyword>
<evidence type="ECO:0000313" key="12">
    <source>
        <dbReference type="Proteomes" id="UP001500191"/>
    </source>
</evidence>
<gene>
    <name evidence="11" type="ORF">GCM10008937_10800</name>
</gene>
<protein>
    <recommendedName>
        <fullName evidence="9">Multidrug-efflux transporter</fullName>
    </recommendedName>
</protein>
<dbReference type="PANTHER" id="PTHR43298">
    <property type="entry name" value="MULTIDRUG RESISTANCE PROTEIN NORM-RELATED"/>
    <property type="match status" value="1"/>
</dbReference>
<feature type="transmembrane region" description="Helical" evidence="10">
    <location>
        <begin position="68"/>
        <end position="89"/>
    </location>
</feature>
<feature type="transmembrane region" description="Helical" evidence="10">
    <location>
        <begin position="39"/>
        <end position="62"/>
    </location>
</feature>
<keyword evidence="2" id="KW-0813">Transport</keyword>
<feature type="transmembrane region" description="Helical" evidence="10">
    <location>
        <begin position="201"/>
        <end position="226"/>
    </location>
</feature>
<feature type="transmembrane region" description="Helical" evidence="10">
    <location>
        <begin position="293"/>
        <end position="311"/>
    </location>
</feature>
<reference evidence="11 12" key="1">
    <citation type="journal article" date="2019" name="Int. J. Syst. Evol. Microbiol.">
        <title>The Global Catalogue of Microorganisms (GCM) 10K type strain sequencing project: providing services to taxonomists for standard genome sequencing and annotation.</title>
        <authorList>
            <consortium name="The Broad Institute Genomics Platform"/>
            <consortium name="The Broad Institute Genome Sequencing Center for Infectious Disease"/>
            <person name="Wu L."/>
            <person name="Ma J."/>
        </authorList>
    </citation>
    <scope>NUCLEOTIDE SEQUENCE [LARGE SCALE GENOMIC DNA]</scope>
    <source>
        <strain evidence="11 12">JCM 14368</strain>
    </source>
</reference>
<evidence type="ECO:0000256" key="5">
    <source>
        <dbReference type="ARBA" id="ARBA00022692"/>
    </source>
</evidence>
<evidence type="ECO:0000313" key="11">
    <source>
        <dbReference type="EMBL" id="GAA0504881.1"/>
    </source>
</evidence>
<dbReference type="PANTHER" id="PTHR43298:SF2">
    <property type="entry name" value="FMN_FAD EXPORTER YEEO-RELATED"/>
    <property type="match status" value="1"/>
</dbReference>
<evidence type="ECO:0000256" key="7">
    <source>
        <dbReference type="ARBA" id="ARBA00023065"/>
    </source>
</evidence>
<keyword evidence="7" id="KW-0406">Ion transport</keyword>
<dbReference type="Pfam" id="PF01554">
    <property type="entry name" value="MatE"/>
    <property type="match status" value="2"/>
</dbReference>
<evidence type="ECO:0000256" key="4">
    <source>
        <dbReference type="ARBA" id="ARBA00022475"/>
    </source>
</evidence>
<dbReference type="InterPro" id="IPR050222">
    <property type="entry name" value="MATE_MdtK"/>
</dbReference>
<comment type="subcellular location">
    <subcellularLocation>
        <location evidence="1">Cell membrane</location>
        <topology evidence="1">Multi-pass membrane protein</topology>
    </subcellularLocation>
</comment>
<dbReference type="PIRSF" id="PIRSF006603">
    <property type="entry name" value="DinF"/>
    <property type="match status" value="1"/>
</dbReference>
<evidence type="ECO:0000256" key="1">
    <source>
        <dbReference type="ARBA" id="ARBA00004651"/>
    </source>
</evidence>
<feature type="transmembrane region" description="Helical" evidence="10">
    <location>
        <begin position="101"/>
        <end position="123"/>
    </location>
</feature>
<evidence type="ECO:0000256" key="8">
    <source>
        <dbReference type="ARBA" id="ARBA00023136"/>
    </source>
</evidence>
<keyword evidence="12" id="KW-1185">Reference proteome</keyword>
<evidence type="ECO:0000256" key="2">
    <source>
        <dbReference type="ARBA" id="ARBA00022448"/>
    </source>
</evidence>
<feature type="transmembrane region" description="Helical" evidence="10">
    <location>
        <begin position="174"/>
        <end position="195"/>
    </location>
</feature>
<sequence length="470" mass="48325">MDTMSATPATIPPTESIKSPGREIAAIAVPVSLEMVIQLVLTFINQIIVGTLGAVAVAAVGLSGSLGFLFFVTLGALGSGTSILIARRAGASDQTGVNQTLTVSVATSLLLAGLLTIPVVLLAGPLLSLAGGEDAVTRTATPYMQVTMLALIPGSLAWILSGALRSLGHARTPLVATVITVIVESLLAYSLVFGVGPLPQLGVVGAAWAIVIANTLKVALLAYQIYGPRHLAALTLPPRPAWRSIAAPLLTISAPIAFTEFAWSLGGFLYAAVFARVGTAALAASQIVGTLEGIFIVGSFGLMSAATVFIGRSLGAGDAAAAQLWLGRISRAGIVTGLGFGLLFALSAVLVPGLFPRVGSDVHHIALTGILISAFFQIFKVRNMIIGGGVLPGAADGKGVIIGDVIGAFVVGLPLAIGLGLYSPLGVWGVFLARGAEEVVKVLIFEWRRRRINWDRLATEQRGREVAAAH</sequence>
<dbReference type="InterPro" id="IPR048279">
    <property type="entry name" value="MdtK-like"/>
</dbReference>
<proteinExistence type="predicted"/>
<organism evidence="11 12">
    <name type="scientific">Deinococcus depolymerans</name>
    <dbReference type="NCBI Taxonomy" id="392408"/>
    <lineage>
        <taxon>Bacteria</taxon>
        <taxon>Thermotogati</taxon>
        <taxon>Deinococcota</taxon>
        <taxon>Deinococci</taxon>
        <taxon>Deinococcales</taxon>
        <taxon>Deinococcaceae</taxon>
        <taxon>Deinococcus</taxon>
    </lineage>
</organism>
<feature type="transmembrane region" description="Helical" evidence="10">
    <location>
        <begin position="400"/>
        <end position="422"/>
    </location>
</feature>
<keyword evidence="3" id="KW-0050">Antiport</keyword>
<accession>A0ABN1BUW3</accession>
<evidence type="ECO:0000256" key="9">
    <source>
        <dbReference type="ARBA" id="ARBA00031636"/>
    </source>
</evidence>
<keyword evidence="6 10" id="KW-1133">Transmembrane helix</keyword>
<comment type="caution">
    <text evidence="11">The sequence shown here is derived from an EMBL/GenBank/DDBJ whole genome shotgun (WGS) entry which is preliminary data.</text>
</comment>
<dbReference type="InterPro" id="IPR002528">
    <property type="entry name" value="MATE_fam"/>
</dbReference>
<evidence type="ECO:0000256" key="10">
    <source>
        <dbReference type="SAM" id="Phobius"/>
    </source>
</evidence>
<dbReference type="Proteomes" id="UP001500191">
    <property type="component" value="Unassembled WGS sequence"/>
</dbReference>
<dbReference type="EMBL" id="BAAADB010000008">
    <property type="protein sequence ID" value="GAA0504881.1"/>
    <property type="molecule type" value="Genomic_DNA"/>
</dbReference>
<feature type="transmembrane region" description="Helical" evidence="10">
    <location>
        <begin position="332"/>
        <end position="355"/>
    </location>
</feature>
<evidence type="ECO:0000256" key="6">
    <source>
        <dbReference type="ARBA" id="ARBA00022989"/>
    </source>
</evidence>
<dbReference type="NCBIfam" id="TIGR00797">
    <property type="entry name" value="matE"/>
    <property type="match status" value="1"/>
</dbReference>
<feature type="transmembrane region" description="Helical" evidence="10">
    <location>
        <begin position="361"/>
        <end position="379"/>
    </location>
</feature>
<keyword evidence="5 10" id="KW-0812">Transmembrane</keyword>